<evidence type="ECO:0000256" key="4">
    <source>
        <dbReference type="ARBA" id="ARBA00022737"/>
    </source>
</evidence>
<comment type="subcellular location">
    <subcellularLocation>
        <location evidence="1">Secreted</location>
    </subcellularLocation>
</comment>
<keyword evidence="4" id="KW-0677">Repeat</keyword>
<dbReference type="PROSITE" id="PS00420">
    <property type="entry name" value="SRCR_1"/>
    <property type="match status" value="1"/>
</dbReference>
<evidence type="ECO:0000256" key="7">
    <source>
        <dbReference type="PROSITE-ProRule" id="PRU00196"/>
    </source>
</evidence>
<dbReference type="SUPFAM" id="SSF56487">
    <property type="entry name" value="SRCR-like"/>
    <property type="match status" value="1"/>
</dbReference>
<evidence type="ECO:0000259" key="8">
    <source>
        <dbReference type="PROSITE" id="PS50287"/>
    </source>
</evidence>
<keyword evidence="5 7" id="KW-1015">Disulfide bond</keyword>
<sequence length="145" mass="15967">FFGQGANRIWLHNVGCRGNAQIRLVGPSQCSGRVEIFYNDEWGTVCDDDWDLEDAQVVCRQLGCGAALDAPHVAYFGQGANRIWLDNVGCTGSETHLTNCSHNGFGIHNCGHGEDAGVICSEPTLLQSELFLFFIFPLCFYHDLP</sequence>
<dbReference type="PANTHER" id="PTHR48071">
    <property type="entry name" value="SRCR DOMAIN-CONTAINING PROTEIN"/>
    <property type="match status" value="1"/>
</dbReference>
<protein>
    <recommendedName>
        <fullName evidence="8">SRCR domain-containing protein</fullName>
    </recommendedName>
</protein>
<dbReference type="PROSITE" id="PS50287">
    <property type="entry name" value="SRCR_2"/>
    <property type="match status" value="1"/>
</dbReference>
<feature type="domain" description="SRCR" evidence="8">
    <location>
        <begin position="22"/>
        <end position="121"/>
    </location>
</feature>
<dbReference type="OMA" id="YCESHAG"/>
<name>A0A3Q3BMS3_KRYMA</name>
<dbReference type="GO" id="GO:0005886">
    <property type="term" value="C:plasma membrane"/>
    <property type="evidence" value="ECO:0007669"/>
    <property type="project" value="TreeGrafter"/>
</dbReference>
<dbReference type="GO" id="GO:0005615">
    <property type="term" value="C:extracellular space"/>
    <property type="evidence" value="ECO:0007669"/>
    <property type="project" value="TreeGrafter"/>
</dbReference>
<evidence type="ECO:0000256" key="6">
    <source>
        <dbReference type="ARBA" id="ARBA00023180"/>
    </source>
</evidence>
<dbReference type="GeneTree" id="ENSGT00940000164475"/>
<evidence type="ECO:0000256" key="1">
    <source>
        <dbReference type="ARBA" id="ARBA00004613"/>
    </source>
</evidence>
<dbReference type="FunFam" id="3.10.250.10:FF:000006">
    <property type="entry name" value="neurotrypsin isoform X2"/>
    <property type="match status" value="1"/>
</dbReference>
<dbReference type="AlphaFoldDB" id="A0A3Q3BMS3"/>
<dbReference type="GO" id="GO:0031638">
    <property type="term" value="P:zymogen activation"/>
    <property type="evidence" value="ECO:0007669"/>
    <property type="project" value="TreeGrafter"/>
</dbReference>
<keyword evidence="3" id="KW-0732">Signal</keyword>
<keyword evidence="10" id="KW-1185">Reference proteome</keyword>
<feature type="disulfide bond" evidence="7">
    <location>
        <begin position="90"/>
        <end position="100"/>
    </location>
</feature>
<accession>A0A3Q3BMS3</accession>
<dbReference type="SMART" id="SM00202">
    <property type="entry name" value="SR"/>
    <property type="match status" value="1"/>
</dbReference>
<dbReference type="Proteomes" id="UP000264800">
    <property type="component" value="Unplaced"/>
</dbReference>
<proteinExistence type="predicted"/>
<organism evidence="9 10">
    <name type="scientific">Kryptolebias marmoratus</name>
    <name type="common">Mangrove killifish</name>
    <name type="synonym">Rivulus marmoratus</name>
    <dbReference type="NCBI Taxonomy" id="37003"/>
    <lineage>
        <taxon>Eukaryota</taxon>
        <taxon>Metazoa</taxon>
        <taxon>Chordata</taxon>
        <taxon>Craniata</taxon>
        <taxon>Vertebrata</taxon>
        <taxon>Euteleostomi</taxon>
        <taxon>Actinopterygii</taxon>
        <taxon>Neopterygii</taxon>
        <taxon>Teleostei</taxon>
        <taxon>Neoteleostei</taxon>
        <taxon>Acanthomorphata</taxon>
        <taxon>Ovalentaria</taxon>
        <taxon>Atherinomorphae</taxon>
        <taxon>Cyprinodontiformes</taxon>
        <taxon>Rivulidae</taxon>
        <taxon>Kryptolebias</taxon>
    </lineage>
</organism>
<dbReference type="Pfam" id="PF00530">
    <property type="entry name" value="SRCR"/>
    <property type="match status" value="1"/>
</dbReference>
<evidence type="ECO:0000256" key="5">
    <source>
        <dbReference type="ARBA" id="ARBA00023157"/>
    </source>
</evidence>
<dbReference type="PANTHER" id="PTHR48071:SF15">
    <property type="entry name" value="SRCR DOMAIN-CONTAINING PROTEIN"/>
    <property type="match status" value="1"/>
</dbReference>
<feature type="disulfide bond" evidence="7">
    <location>
        <begin position="46"/>
        <end position="110"/>
    </location>
</feature>
<keyword evidence="2" id="KW-0964">Secreted</keyword>
<dbReference type="Gene3D" id="3.10.250.10">
    <property type="entry name" value="SRCR-like domain"/>
    <property type="match status" value="1"/>
</dbReference>
<dbReference type="GO" id="GO:0004252">
    <property type="term" value="F:serine-type endopeptidase activity"/>
    <property type="evidence" value="ECO:0007669"/>
    <property type="project" value="TreeGrafter"/>
</dbReference>
<evidence type="ECO:0000313" key="9">
    <source>
        <dbReference type="Ensembl" id="ENSKMAP00000026889.1"/>
    </source>
</evidence>
<dbReference type="PRINTS" id="PR00258">
    <property type="entry name" value="SPERACTRCPTR"/>
</dbReference>
<dbReference type="InterPro" id="IPR036772">
    <property type="entry name" value="SRCR-like_dom_sf"/>
</dbReference>
<evidence type="ECO:0000313" key="10">
    <source>
        <dbReference type="Proteomes" id="UP000264800"/>
    </source>
</evidence>
<keyword evidence="6" id="KW-0325">Glycoprotein</keyword>
<reference evidence="9" key="2">
    <citation type="submission" date="2025-09" db="UniProtKB">
        <authorList>
            <consortium name="Ensembl"/>
        </authorList>
    </citation>
    <scope>IDENTIFICATION</scope>
</reference>
<reference evidence="9" key="1">
    <citation type="submission" date="2025-08" db="UniProtKB">
        <authorList>
            <consortium name="Ensembl"/>
        </authorList>
    </citation>
    <scope>IDENTIFICATION</scope>
</reference>
<evidence type="ECO:0000256" key="3">
    <source>
        <dbReference type="ARBA" id="ARBA00022729"/>
    </source>
</evidence>
<feature type="disulfide bond" evidence="7">
    <location>
        <begin position="59"/>
        <end position="120"/>
    </location>
</feature>
<evidence type="ECO:0000256" key="2">
    <source>
        <dbReference type="ARBA" id="ARBA00022525"/>
    </source>
</evidence>
<dbReference type="InterPro" id="IPR001190">
    <property type="entry name" value="SRCR"/>
</dbReference>
<dbReference type="Ensembl" id="ENSKMAT00000027228.1">
    <property type="protein sequence ID" value="ENSKMAP00000026889.1"/>
    <property type="gene ID" value="ENSKMAG00000019940.1"/>
</dbReference>